<feature type="coiled-coil region" evidence="9">
    <location>
        <begin position="222"/>
        <end position="273"/>
    </location>
</feature>
<dbReference type="Proteomes" id="UP000323506">
    <property type="component" value="Chromosome A10"/>
</dbReference>
<dbReference type="GO" id="GO:0004373">
    <property type="term" value="F:alpha-1,4-glucan glucosyltransferase (UDP-glucose donor) activity"/>
    <property type="evidence" value="ECO:0007669"/>
    <property type="project" value="InterPro"/>
</dbReference>
<organism evidence="13 14">
    <name type="scientific">Gossypium darwinii</name>
    <name type="common">Darwin's cotton</name>
    <name type="synonym">Gossypium barbadense var. darwinii</name>
    <dbReference type="NCBI Taxonomy" id="34276"/>
    <lineage>
        <taxon>Eukaryota</taxon>
        <taxon>Viridiplantae</taxon>
        <taxon>Streptophyta</taxon>
        <taxon>Embryophyta</taxon>
        <taxon>Tracheophyta</taxon>
        <taxon>Spermatophyta</taxon>
        <taxon>Magnoliopsida</taxon>
        <taxon>eudicotyledons</taxon>
        <taxon>Gunneridae</taxon>
        <taxon>Pentapetalae</taxon>
        <taxon>rosids</taxon>
        <taxon>malvids</taxon>
        <taxon>Malvales</taxon>
        <taxon>Malvaceae</taxon>
        <taxon>Malvoideae</taxon>
        <taxon>Gossypium</taxon>
    </lineage>
</organism>
<dbReference type="Pfam" id="PF00534">
    <property type="entry name" value="Glycos_transf_1"/>
    <property type="match status" value="1"/>
</dbReference>
<gene>
    <name evidence="13" type="ORF">ES288_A10G044200v1</name>
</gene>
<evidence type="ECO:0000313" key="14">
    <source>
        <dbReference type="Proteomes" id="UP000323506"/>
    </source>
</evidence>
<evidence type="ECO:0000256" key="9">
    <source>
        <dbReference type="SAM" id="Coils"/>
    </source>
</evidence>
<feature type="region of interest" description="Disordered" evidence="10">
    <location>
        <begin position="1"/>
        <end position="32"/>
    </location>
</feature>
<sequence>MSKPPSERIPTSAELLPIRDEESEPENSFPNGVDVEPFVSHETSGKDDVNTVIDVENIAEQNSGTLSASAVETNGDVERTSEQIINGLVLPSVTKALAINGEQLSSMQLEELVGMIKNAERNILVLNQARVHALEDIHKVLDEKETLQGEINILEMRLAEADARIKVASQGKIHVEFLESQLKMLRNELTGRGELEPYENQKKFSNEEVLSTHDDHSLNKDVDSLRTENLALKNDIQALKSMISNVKNTDERMATLENECSFLGSSVKELESKLLVSQQDSSNISTIKVEHQELWEKVENLQQLFDTATKQADQATLVLQQNQDLRKKVDKLEKSLEEVNVLKVSSDKMQQYNELIQKKIKLLEERLQKSDQEIYSFVQLYQESLEAFQDTLNSLKEESKKRTSDALVDDVPWEFWSRLLLTIDGWVLEKKISNSDAKLLRELVWKKEQCIRDAHIACKEKNEREVISTFLRLASSQTSPGLYIVHIAAEMAPVAKVGGLGDVVTGLGKTLQKKGHLVEIILPKYDCMQYDGIHDLRALDVTVESYFDGKLFQNKIWVGTVEGLPVYFIEPHHPNKFFWRGQYYGEHDDFKRFSFFSRAALEFLLQAGKKPDIIHCHDWQTAFVAPLYWDLYAPKGLNSARICFTCHNFEYQGTASASELASCGLDAQELNRPDRMQDNTARDSVNPVKGAIVFSNIVTTVSPTYAQEVRTAEGGKGLHSTLNSHSRKFMGILNGIDTDAWNPATDNFLEVQYSANDMQGKAENKAAMRRNLGLSSADDQRPLREFEGIANQFQNHEHIRLILKYDESLSHAIYAASDMFIIPSIFEPCGLTQMIAMRYGSVPIARKTGGLNDSVFDVNEETIPHQIRNGFTFTTPDEQGINGAVERAFNFYKNNKESWKQLVQKNMNIDFSWDSSASRYEELYAKSISRARAQASNN</sequence>
<dbReference type="Gene3D" id="3.40.50.2000">
    <property type="entry name" value="Glycogen Phosphorylase B"/>
    <property type="match status" value="2"/>
</dbReference>
<dbReference type="GO" id="GO:0009011">
    <property type="term" value="F:alpha-1,4-glucan glucosyltransferase (ADP-glucose donor) activity"/>
    <property type="evidence" value="ECO:0007669"/>
    <property type="project" value="UniProtKB-EC"/>
</dbReference>
<dbReference type="InterPro" id="IPR011835">
    <property type="entry name" value="GS/SS"/>
</dbReference>
<feature type="domain" description="Starch synthase catalytic" evidence="12">
    <location>
        <begin position="484"/>
        <end position="723"/>
    </location>
</feature>
<keyword evidence="6" id="KW-0808">Transferase</keyword>
<dbReference type="CDD" id="cd03791">
    <property type="entry name" value="GT5_Glycogen_synthase_DULL1-like"/>
    <property type="match status" value="1"/>
</dbReference>
<dbReference type="EMBL" id="CM017697">
    <property type="protein sequence ID" value="TYG97509.1"/>
    <property type="molecule type" value="Genomic_DNA"/>
</dbReference>
<keyword evidence="5" id="KW-0328">Glycosyltransferase</keyword>
<feature type="coiled-coil region" evidence="9">
    <location>
        <begin position="315"/>
        <end position="398"/>
    </location>
</feature>
<dbReference type="FunFam" id="3.40.50.2000:FF:000260">
    <property type="entry name" value="Starch synthase, chloroplastic/amyloplastic"/>
    <property type="match status" value="1"/>
</dbReference>
<dbReference type="GO" id="GO:0019252">
    <property type="term" value="P:starch biosynthetic process"/>
    <property type="evidence" value="ECO:0007669"/>
    <property type="project" value="UniProtKB-UniPathway"/>
</dbReference>
<keyword evidence="7" id="KW-0750">Starch biosynthesis</keyword>
<dbReference type="PANTHER" id="PTHR46083:SF2">
    <property type="entry name" value="STARCH SYNTHASE 4, CHLOROPLASTIC_AMYLOPLASTIC-RELATED"/>
    <property type="match status" value="1"/>
</dbReference>
<dbReference type="SUPFAM" id="SSF53756">
    <property type="entry name" value="UDP-Glycosyltransferase/glycogen phosphorylase"/>
    <property type="match status" value="1"/>
</dbReference>
<dbReference type="EC" id="2.4.1.21" evidence="4"/>
<evidence type="ECO:0000256" key="5">
    <source>
        <dbReference type="ARBA" id="ARBA00022676"/>
    </source>
</evidence>
<evidence type="ECO:0000256" key="2">
    <source>
        <dbReference type="ARBA" id="ARBA00004727"/>
    </source>
</evidence>
<comment type="similarity">
    <text evidence="3">Belongs to the glycosyltransferase 1 family. Bacterial/plant glycogen synthase subfamily.</text>
</comment>
<dbReference type="AlphaFoldDB" id="A0A5D2EX38"/>
<evidence type="ECO:0000256" key="8">
    <source>
        <dbReference type="ARBA" id="ARBA00022946"/>
    </source>
</evidence>
<evidence type="ECO:0000259" key="11">
    <source>
        <dbReference type="Pfam" id="PF00534"/>
    </source>
</evidence>
<keyword evidence="14" id="KW-1185">Reference proteome</keyword>
<name>A0A5D2EX38_GOSDA</name>
<dbReference type="PANTHER" id="PTHR46083">
    <property type="match status" value="1"/>
</dbReference>
<evidence type="ECO:0000256" key="3">
    <source>
        <dbReference type="ARBA" id="ARBA00010281"/>
    </source>
</evidence>
<evidence type="ECO:0000256" key="7">
    <source>
        <dbReference type="ARBA" id="ARBA00022922"/>
    </source>
</evidence>
<comment type="pathway">
    <text evidence="2">Glycan biosynthesis; starch biosynthesis.</text>
</comment>
<evidence type="ECO:0000256" key="4">
    <source>
        <dbReference type="ARBA" id="ARBA00012588"/>
    </source>
</evidence>
<proteinExistence type="inferred from homology"/>
<dbReference type="HAMAP" id="MF_00484">
    <property type="entry name" value="Glycogen_synth"/>
    <property type="match status" value="1"/>
</dbReference>
<dbReference type="InterPro" id="IPR001296">
    <property type="entry name" value="Glyco_trans_1"/>
</dbReference>
<keyword evidence="8" id="KW-0809">Transit peptide</keyword>
<dbReference type="Pfam" id="PF08323">
    <property type="entry name" value="Glyco_transf_5"/>
    <property type="match status" value="1"/>
</dbReference>
<evidence type="ECO:0000256" key="10">
    <source>
        <dbReference type="SAM" id="MobiDB-lite"/>
    </source>
</evidence>
<dbReference type="UniPathway" id="UPA00152"/>
<reference evidence="13 14" key="1">
    <citation type="submission" date="2019-06" db="EMBL/GenBank/DDBJ databases">
        <title>WGS assembly of Gossypium darwinii.</title>
        <authorList>
            <person name="Chen Z.J."/>
            <person name="Sreedasyam A."/>
            <person name="Ando A."/>
            <person name="Song Q."/>
            <person name="De L."/>
            <person name="Hulse-Kemp A."/>
            <person name="Ding M."/>
            <person name="Ye W."/>
            <person name="Kirkbride R."/>
            <person name="Jenkins J."/>
            <person name="Plott C."/>
            <person name="Lovell J."/>
            <person name="Lin Y.-M."/>
            <person name="Vaughn R."/>
            <person name="Liu B."/>
            <person name="Li W."/>
            <person name="Simpson S."/>
            <person name="Scheffler B."/>
            <person name="Saski C."/>
            <person name="Grover C."/>
            <person name="Hu G."/>
            <person name="Conover J."/>
            <person name="Carlson J."/>
            <person name="Shu S."/>
            <person name="Boston L."/>
            <person name="Williams M."/>
            <person name="Peterson D."/>
            <person name="Mcgee K."/>
            <person name="Jones D."/>
            <person name="Wendel J."/>
            <person name="Stelly D."/>
            <person name="Grimwood J."/>
            <person name="Schmutz J."/>
        </authorList>
    </citation>
    <scope>NUCLEOTIDE SEQUENCE [LARGE SCALE GENOMIC DNA]</scope>
    <source>
        <strain evidence="13">1808015.09</strain>
    </source>
</reference>
<comment type="catalytic activity">
    <reaction evidence="1">
        <text>[(1-&gt;4)-alpha-D-glucosyl](n) + ADP-alpha-D-glucose = [(1-&gt;4)-alpha-D-glucosyl](n+1) + ADP + H(+)</text>
        <dbReference type="Rhea" id="RHEA:18189"/>
        <dbReference type="Rhea" id="RHEA-COMP:9584"/>
        <dbReference type="Rhea" id="RHEA-COMP:9587"/>
        <dbReference type="ChEBI" id="CHEBI:15378"/>
        <dbReference type="ChEBI" id="CHEBI:15444"/>
        <dbReference type="ChEBI" id="CHEBI:57498"/>
        <dbReference type="ChEBI" id="CHEBI:456216"/>
        <dbReference type="EC" id="2.4.1.21"/>
    </reaction>
</comment>
<evidence type="ECO:0000259" key="12">
    <source>
        <dbReference type="Pfam" id="PF08323"/>
    </source>
</evidence>
<evidence type="ECO:0000313" key="13">
    <source>
        <dbReference type="EMBL" id="TYG97509.1"/>
    </source>
</evidence>
<evidence type="ECO:0000256" key="1">
    <source>
        <dbReference type="ARBA" id="ARBA00001478"/>
    </source>
</evidence>
<evidence type="ECO:0000256" key="6">
    <source>
        <dbReference type="ARBA" id="ARBA00022679"/>
    </source>
</evidence>
<protein>
    <recommendedName>
        <fullName evidence="4">starch synthase</fullName>
        <ecNumber evidence="4">2.4.1.21</ecNumber>
    </recommendedName>
</protein>
<keyword evidence="9" id="KW-0175">Coiled coil</keyword>
<dbReference type="InterPro" id="IPR013534">
    <property type="entry name" value="Starch_synth_cat_dom"/>
</dbReference>
<feature type="domain" description="Glycosyl transferase family 1" evidence="11">
    <location>
        <begin position="783"/>
        <end position="890"/>
    </location>
</feature>
<feature type="coiled-coil region" evidence="9">
    <location>
        <begin position="109"/>
        <end position="164"/>
    </location>
</feature>
<accession>A0A5D2EX38</accession>